<dbReference type="SUPFAM" id="SSF52540">
    <property type="entry name" value="P-loop containing nucleoside triphosphate hydrolases"/>
    <property type="match status" value="1"/>
</dbReference>
<keyword evidence="6" id="KW-1185">Reference proteome</keyword>
<keyword evidence="3 5" id="KW-0067">ATP-binding</keyword>
<dbReference type="PROSITE" id="PS50893">
    <property type="entry name" value="ABC_TRANSPORTER_2"/>
    <property type="match status" value="1"/>
</dbReference>
<dbReference type="SMART" id="SM00382">
    <property type="entry name" value="AAA"/>
    <property type="match status" value="1"/>
</dbReference>
<dbReference type="AlphaFoldDB" id="A0A8J6J5K8"/>
<dbReference type="InterPro" id="IPR003439">
    <property type="entry name" value="ABC_transporter-like_ATP-bd"/>
</dbReference>
<keyword evidence="1" id="KW-0813">Transport</keyword>
<dbReference type="PROSITE" id="PS00211">
    <property type="entry name" value="ABC_TRANSPORTER_1"/>
    <property type="match status" value="1"/>
</dbReference>
<sequence>MKLTGLSVSMQGEAILQDVAFHLHCGEIVALIGPNGAGKSTLFRSILGQLPYKGTITFSPAGGPAIRLSDGSATGGKRPLVGYVPQAPSFDRGDPVSVLDFFVAATAKWPVWLPIPRKYREQAAASLARVHGEELLDRPMGGLSGGQLQRVLLALALEPVPHILILDEPLSGVDIEGEHQLLEMLDELRTQYDLSIFLSTHDFATLDQYADKVILLDRKVLKMGSPDEVLSSPEFYQTFHLRMGKGGEHQ</sequence>
<dbReference type="InterPro" id="IPR027417">
    <property type="entry name" value="P-loop_NTPase"/>
</dbReference>
<accession>A0A8J6J5K8</accession>
<evidence type="ECO:0000256" key="3">
    <source>
        <dbReference type="ARBA" id="ARBA00022840"/>
    </source>
</evidence>
<comment type="caution">
    <text evidence="5">The sequence shown here is derived from an EMBL/GenBank/DDBJ whole genome shotgun (WGS) entry which is preliminary data.</text>
</comment>
<dbReference type="PANTHER" id="PTHR42734">
    <property type="entry name" value="METAL TRANSPORT SYSTEM ATP-BINDING PROTEIN TM_0124-RELATED"/>
    <property type="match status" value="1"/>
</dbReference>
<dbReference type="InterPro" id="IPR017871">
    <property type="entry name" value="ABC_transporter-like_CS"/>
</dbReference>
<evidence type="ECO:0000259" key="4">
    <source>
        <dbReference type="PROSITE" id="PS50893"/>
    </source>
</evidence>
<dbReference type="InterPro" id="IPR003593">
    <property type="entry name" value="AAA+_ATPase"/>
</dbReference>
<dbReference type="InterPro" id="IPR050153">
    <property type="entry name" value="Metal_Ion_Import_ABC"/>
</dbReference>
<evidence type="ECO:0000313" key="6">
    <source>
        <dbReference type="Proteomes" id="UP000602260"/>
    </source>
</evidence>
<feature type="domain" description="ABC transporter" evidence="4">
    <location>
        <begin position="1"/>
        <end position="242"/>
    </location>
</feature>
<dbReference type="PANTHER" id="PTHR42734:SF7">
    <property type="entry name" value="ATP-BINDING COMPONENT OF ABC TRANSPORTER-RELATED"/>
    <property type="match status" value="1"/>
</dbReference>
<evidence type="ECO:0000256" key="2">
    <source>
        <dbReference type="ARBA" id="ARBA00022741"/>
    </source>
</evidence>
<evidence type="ECO:0000256" key="1">
    <source>
        <dbReference type="ARBA" id="ARBA00022448"/>
    </source>
</evidence>
<protein>
    <submittedName>
        <fullName evidence="5">Metal ABC transporter ATP-binding protein</fullName>
    </submittedName>
</protein>
<organism evidence="5 6">
    <name type="scientific">Flintibacter faecis</name>
    <dbReference type="NCBI Taxonomy" id="2763047"/>
    <lineage>
        <taxon>Bacteria</taxon>
        <taxon>Bacillati</taxon>
        <taxon>Bacillota</taxon>
        <taxon>Clostridia</taxon>
        <taxon>Eubacteriales</taxon>
        <taxon>Flintibacter</taxon>
    </lineage>
</organism>
<proteinExistence type="predicted"/>
<evidence type="ECO:0000313" key="5">
    <source>
        <dbReference type="EMBL" id="MBC5717547.1"/>
    </source>
</evidence>
<dbReference type="Pfam" id="PF00005">
    <property type="entry name" value="ABC_tran"/>
    <property type="match status" value="1"/>
</dbReference>
<reference evidence="5" key="1">
    <citation type="submission" date="2020-08" db="EMBL/GenBank/DDBJ databases">
        <title>Genome public.</title>
        <authorList>
            <person name="Liu C."/>
            <person name="Sun Q."/>
        </authorList>
    </citation>
    <scope>NUCLEOTIDE SEQUENCE</scope>
    <source>
        <strain evidence="5">BX5</strain>
    </source>
</reference>
<dbReference type="GO" id="GO:0016887">
    <property type="term" value="F:ATP hydrolysis activity"/>
    <property type="evidence" value="ECO:0007669"/>
    <property type="project" value="InterPro"/>
</dbReference>
<dbReference type="GO" id="GO:0005524">
    <property type="term" value="F:ATP binding"/>
    <property type="evidence" value="ECO:0007669"/>
    <property type="project" value="UniProtKB-KW"/>
</dbReference>
<keyword evidence="2" id="KW-0547">Nucleotide-binding</keyword>
<dbReference type="Proteomes" id="UP000602260">
    <property type="component" value="Unassembled WGS sequence"/>
</dbReference>
<gene>
    <name evidence="5" type="ORF">H8S55_09470</name>
</gene>
<name>A0A8J6J5K8_9FIRM</name>
<dbReference type="Gene3D" id="3.40.50.300">
    <property type="entry name" value="P-loop containing nucleotide triphosphate hydrolases"/>
    <property type="match status" value="1"/>
</dbReference>
<dbReference type="EMBL" id="JACOPN010000006">
    <property type="protein sequence ID" value="MBC5717547.1"/>
    <property type="molecule type" value="Genomic_DNA"/>
</dbReference>